<accession>A0A3N7FQZ7</accession>
<evidence type="ECO:0008006" key="4">
    <source>
        <dbReference type="Google" id="ProtNLM"/>
    </source>
</evidence>
<dbReference type="EMBL" id="CM009293">
    <property type="protein sequence ID" value="RQO89021.1"/>
    <property type="molecule type" value="Genomic_DNA"/>
</dbReference>
<evidence type="ECO:0000313" key="3">
    <source>
        <dbReference type="Proteomes" id="UP000006729"/>
    </source>
</evidence>
<evidence type="ECO:0000256" key="1">
    <source>
        <dbReference type="SAM" id="MobiDB-lite"/>
    </source>
</evidence>
<organism evidence="2 3">
    <name type="scientific">Populus trichocarpa</name>
    <name type="common">Western balsam poplar</name>
    <name type="synonym">Populus balsamifera subsp. trichocarpa</name>
    <dbReference type="NCBI Taxonomy" id="3694"/>
    <lineage>
        <taxon>Eukaryota</taxon>
        <taxon>Viridiplantae</taxon>
        <taxon>Streptophyta</taxon>
        <taxon>Embryophyta</taxon>
        <taxon>Tracheophyta</taxon>
        <taxon>Spermatophyta</taxon>
        <taxon>Magnoliopsida</taxon>
        <taxon>eudicotyledons</taxon>
        <taxon>Gunneridae</taxon>
        <taxon>Pentapetalae</taxon>
        <taxon>rosids</taxon>
        <taxon>fabids</taxon>
        <taxon>Malpighiales</taxon>
        <taxon>Salicaceae</taxon>
        <taxon>Saliceae</taxon>
        <taxon>Populus</taxon>
    </lineage>
</organism>
<gene>
    <name evidence="2" type="ORF">POPTR_004G065750</name>
</gene>
<dbReference type="STRING" id="3694.A0A3N7FQZ7"/>
<name>A0A3N7FQZ7_POPTR</name>
<feature type="compositionally biased region" description="Polar residues" evidence="1">
    <location>
        <begin position="29"/>
        <end position="38"/>
    </location>
</feature>
<keyword evidence="3" id="KW-1185">Reference proteome</keyword>
<dbReference type="InParanoid" id="A0A3N7FQZ7"/>
<protein>
    <recommendedName>
        <fullName evidence="4">CASP-like protein</fullName>
    </recommendedName>
</protein>
<dbReference type="Proteomes" id="UP000006729">
    <property type="component" value="Chromosome 4"/>
</dbReference>
<reference evidence="2 3" key="1">
    <citation type="journal article" date="2006" name="Science">
        <title>The genome of black cottonwood, Populus trichocarpa (Torr. &amp; Gray).</title>
        <authorList>
            <person name="Tuskan G.A."/>
            <person name="Difazio S."/>
            <person name="Jansson S."/>
            <person name="Bohlmann J."/>
            <person name="Grigoriev I."/>
            <person name="Hellsten U."/>
            <person name="Putnam N."/>
            <person name="Ralph S."/>
            <person name="Rombauts S."/>
            <person name="Salamov A."/>
            <person name="Schein J."/>
            <person name="Sterck L."/>
            <person name="Aerts A."/>
            <person name="Bhalerao R.R."/>
            <person name="Bhalerao R.P."/>
            <person name="Blaudez D."/>
            <person name="Boerjan W."/>
            <person name="Brun A."/>
            <person name="Brunner A."/>
            <person name="Busov V."/>
            <person name="Campbell M."/>
            <person name="Carlson J."/>
            <person name="Chalot M."/>
            <person name="Chapman J."/>
            <person name="Chen G.L."/>
            <person name="Cooper D."/>
            <person name="Coutinho P.M."/>
            <person name="Couturier J."/>
            <person name="Covert S."/>
            <person name="Cronk Q."/>
            <person name="Cunningham R."/>
            <person name="Davis J."/>
            <person name="Degroeve S."/>
            <person name="Dejardin A."/>
            <person name="Depamphilis C."/>
            <person name="Detter J."/>
            <person name="Dirks B."/>
            <person name="Dubchak I."/>
            <person name="Duplessis S."/>
            <person name="Ehlting J."/>
            <person name="Ellis B."/>
            <person name="Gendler K."/>
            <person name="Goodstein D."/>
            <person name="Gribskov M."/>
            <person name="Grimwood J."/>
            <person name="Groover A."/>
            <person name="Gunter L."/>
            <person name="Hamberger B."/>
            <person name="Heinze B."/>
            <person name="Helariutta Y."/>
            <person name="Henrissat B."/>
            <person name="Holligan D."/>
            <person name="Holt R."/>
            <person name="Huang W."/>
            <person name="Islam-Faridi N."/>
            <person name="Jones S."/>
            <person name="Jones-Rhoades M."/>
            <person name="Jorgensen R."/>
            <person name="Joshi C."/>
            <person name="Kangasjarvi J."/>
            <person name="Karlsson J."/>
            <person name="Kelleher C."/>
            <person name="Kirkpatrick R."/>
            <person name="Kirst M."/>
            <person name="Kohler A."/>
            <person name="Kalluri U."/>
            <person name="Larimer F."/>
            <person name="Leebens-Mack J."/>
            <person name="Leple J.C."/>
            <person name="Locascio P."/>
            <person name="Lou Y."/>
            <person name="Lucas S."/>
            <person name="Martin F."/>
            <person name="Montanini B."/>
            <person name="Napoli C."/>
            <person name="Nelson D.R."/>
            <person name="Nelson C."/>
            <person name="Nieminen K."/>
            <person name="Nilsson O."/>
            <person name="Pereda V."/>
            <person name="Peter G."/>
            <person name="Philippe R."/>
            <person name="Pilate G."/>
            <person name="Poliakov A."/>
            <person name="Razumovskaya J."/>
            <person name="Richardson P."/>
            <person name="Rinaldi C."/>
            <person name="Ritland K."/>
            <person name="Rouze P."/>
            <person name="Ryaboy D."/>
            <person name="Schmutz J."/>
            <person name="Schrader J."/>
            <person name="Segerman B."/>
            <person name="Shin H."/>
            <person name="Siddiqui A."/>
            <person name="Sterky F."/>
            <person name="Terry A."/>
            <person name="Tsai C.J."/>
            <person name="Uberbacher E."/>
            <person name="Unneberg P."/>
            <person name="Vahala J."/>
            <person name="Wall K."/>
            <person name="Wessler S."/>
            <person name="Yang G."/>
            <person name="Yin T."/>
            <person name="Douglas C."/>
            <person name="Marra M."/>
            <person name="Sandberg G."/>
            <person name="Van de Peer Y."/>
            <person name="Rokhsar D."/>
        </authorList>
    </citation>
    <scope>NUCLEOTIDE SEQUENCE [LARGE SCALE GENOMIC DNA]</scope>
    <source>
        <strain evidence="3">cv. Nisqually</strain>
    </source>
</reference>
<dbReference type="AlphaFoldDB" id="A0A3N7FQZ7"/>
<proteinExistence type="predicted"/>
<sequence length="103" mass="11218">MAFDVTSFLSLGQEPKADTKGKGFAGAPNPTTVPTKQAQHPRKGWRKGVAIFDLVLELSAIVAGLAATSVTDHAFPFFLTQFFRSKLSLMISQLSCFSWLLMP</sequence>
<feature type="region of interest" description="Disordered" evidence="1">
    <location>
        <begin position="1"/>
        <end position="42"/>
    </location>
</feature>
<evidence type="ECO:0000313" key="2">
    <source>
        <dbReference type="EMBL" id="RQO89021.1"/>
    </source>
</evidence>